<keyword evidence="3 4" id="KW-0862">Zinc</keyword>
<dbReference type="InterPro" id="IPR013083">
    <property type="entry name" value="Znf_RING/FYVE/PHD"/>
</dbReference>
<evidence type="ECO:0000256" key="1">
    <source>
        <dbReference type="ARBA" id="ARBA00022723"/>
    </source>
</evidence>
<feature type="domain" description="TRAF-type" evidence="7">
    <location>
        <begin position="114"/>
        <end position="155"/>
    </location>
</feature>
<dbReference type="OrthoDB" id="193703at2759"/>
<dbReference type="SUPFAM" id="SSF49599">
    <property type="entry name" value="TRAF domain-like"/>
    <property type="match status" value="1"/>
</dbReference>
<evidence type="ECO:0000256" key="5">
    <source>
        <dbReference type="SAM" id="MobiDB-lite"/>
    </source>
</evidence>
<dbReference type="InterPro" id="IPR051986">
    <property type="entry name" value="Innate_Immune_Apopt_Reg"/>
</dbReference>
<gene>
    <name evidence="8" type="ORF">Taro_006208</name>
</gene>
<keyword evidence="1 4" id="KW-0479">Metal-binding</keyword>
<name>A0A843TRX7_COLES</name>
<dbReference type="PANTHER" id="PTHR16295">
    <property type="entry name" value="TRAF-TYPE ZINC FINGER PROTEIN-RELATED"/>
    <property type="match status" value="1"/>
</dbReference>
<dbReference type="GO" id="GO:0005739">
    <property type="term" value="C:mitochondrion"/>
    <property type="evidence" value="ECO:0007669"/>
    <property type="project" value="TreeGrafter"/>
</dbReference>
<organism evidence="8 9">
    <name type="scientific">Colocasia esculenta</name>
    <name type="common">Wild taro</name>
    <name type="synonym">Arum esculentum</name>
    <dbReference type="NCBI Taxonomy" id="4460"/>
    <lineage>
        <taxon>Eukaryota</taxon>
        <taxon>Viridiplantae</taxon>
        <taxon>Streptophyta</taxon>
        <taxon>Embryophyta</taxon>
        <taxon>Tracheophyta</taxon>
        <taxon>Spermatophyta</taxon>
        <taxon>Magnoliopsida</taxon>
        <taxon>Liliopsida</taxon>
        <taxon>Araceae</taxon>
        <taxon>Aroideae</taxon>
        <taxon>Colocasieae</taxon>
        <taxon>Colocasia</taxon>
    </lineage>
</organism>
<evidence type="ECO:0000256" key="6">
    <source>
        <dbReference type="SAM" id="Phobius"/>
    </source>
</evidence>
<feature type="region of interest" description="Disordered" evidence="5">
    <location>
        <begin position="175"/>
        <end position="207"/>
    </location>
</feature>
<evidence type="ECO:0000256" key="3">
    <source>
        <dbReference type="ARBA" id="ARBA00022833"/>
    </source>
</evidence>
<feature type="transmembrane region" description="Helical" evidence="6">
    <location>
        <begin position="215"/>
        <end position="235"/>
    </location>
</feature>
<feature type="compositionally biased region" description="Low complexity" evidence="5">
    <location>
        <begin position="175"/>
        <end position="190"/>
    </location>
</feature>
<evidence type="ECO:0000313" key="8">
    <source>
        <dbReference type="EMBL" id="MQL73871.1"/>
    </source>
</evidence>
<feature type="zinc finger region" description="TRAF-type" evidence="4">
    <location>
        <begin position="114"/>
        <end position="155"/>
    </location>
</feature>
<dbReference type="EMBL" id="NMUH01000181">
    <property type="protein sequence ID" value="MQL73871.1"/>
    <property type="molecule type" value="Genomic_DNA"/>
</dbReference>
<dbReference type="PROSITE" id="PS50145">
    <property type="entry name" value="ZF_TRAF"/>
    <property type="match status" value="1"/>
</dbReference>
<evidence type="ECO:0000256" key="4">
    <source>
        <dbReference type="PROSITE-ProRule" id="PRU00207"/>
    </source>
</evidence>
<dbReference type="AlphaFoldDB" id="A0A843TRX7"/>
<comment type="caution">
    <text evidence="8">The sequence shown here is derived from an EMBL/GenBank/DDBJ whole genome shotgun (WGS) entry which is preliminary data.</text>
</comment>
<evidence type="ECO:0000256" key="2">
    <source>
        <dbReference type="ARBA" id="ARBA00022771"/>
    </source>
</evidence>
<dbReference type="GO" id="GO:0008270">
    <property type="term" value="F:zinc ion binding"/>
    <property type="evidence" value="ECO:0007669"/>
    <property type="project" value="UniProtKB-KW"/>
</dbReference>
<dbReference type="Proteomes" id="UP000652761">
    <property type="component" value="Unassembled WGS sequence"/>
</dbReference>
<protein>
    <recommendedName>
        <fullName evidence="7">TRAF-type domain-containing protein</fullName>
    </recommendedName>
</protein>
<dbReference type="InterPro" id="IPR001293">
    <property type="entry name" value="Znf_TRAF"/>
</dbReference>
<accession>A0A843TRX7</accession>
<dbReference type="Gene3D" id="3.30.40.10">
    <property type="entry name" value="Zinc/RING finger domain, C3HC4 (zinc finger)"/>
    <property type="match status" value="1"/>
</dbReference>
<keyword evidence="6" id="KW-1133">Transmembrane helix</keyword>
<keyword evidence="9" id="KW-1185">Reference proteome</keyword>
<dbReference type="PANTHER" id="PTHR16295:SF10">
    <property type="entry name" value="EXPRESSED PROTEIN"/>
    <property type="match status" value="1"/>
</dbReference>
<keyword evidence="6" id="KW-0472">Membrane</keyword>
<reference evidence="8" key="1">
    <citation type="submission" date="2017-07" db="EMBL/GenBank/DDBJ databases">
        <title>Taro Niue Genome Assembly and Annotation.</title>
        <authorList>
            <person name="Atibalentja N."/>
            <person name="Keating K."/>
            <person name="Fields C.J."/>
        </authorList>
    </citation>
    <scope>NUCLEOTIDE SEQUENCE</scope>
    <source>
        <strain evidence="8">Niue_2</strain>
        <tissue evidence="8">Leaf</tissue>
    </source>
</reference>
<proteinExistence type="predicted"/>
<sequence length="246" mass="27603">MCDALVAIKNTFFFYLPLRHASGKCKGGWYSTGGAIDHHCDQGLRQTARVGKTSQHQTSSCIMLIAPATLKDVRFVETWYQRNMQTSTTTIIMLQYVHCSLCSATVEREDLALHRDEECPRRIITCDSCQFPLPAVDLAKHQEVCGNRRVFCDICNSYVRLRELLRHQLEFHHSSNGASACSSSRTAGNAAEREGGGDRRRRQAPQTGHDAALRWRIIVPIAVTGVAIAIGSFFFQKRTDTQQQSQ</sequence>
<keyword evidence="6" id="KW-0812">Transmembrane</keyword>
<keyword evidence="2 4" id="KW-0863">Zinc-finger</keyword>
<evidence type="ECO:0000259" key="7">
    <source>
        <dbReference type="PROSITE" id="PS50145"/>
    </source>
</evidence>
<evidence type="ECO:0000313" key="9">
    <source>
        <dbReference type="Proteomes" id="UP000652761"/>
    </source>
</evidence>